<evidence type="ECO:0000313" key="2">
    <source>
        <dbReference type="Proteomes" id="UP000612282"/>
    </source>
</evidence>
<comment type="caution">
    <text evidence="1">The sequence shown here is derived from an EMBL/GenBank/DDBJ whole genome shotgun (WGS) entry which is preliminary data.</text>
</comment>
<accession>A0ABQ3XNX4</accession>
<organism evidence="1 2">
    <name type="scientific">Actinoplanes couchii</name>
    <dbReference type="NCBI Taxonomy" id="403638"/>
    <lineage>
        <taxon>Bacteria</taxon>
        <taxon>Bacillati</taxon>
        <taxon>Actinomycetota</taxon>
        <taxon>Actinomycetes</taxon>
        <taxon>Micromonosporales</taxon>
        <taxon>Micromonosporaceae</taxon>
        <taxon>Actinoplanes</taxon>
    </lineage>
</organism>
<protein>
    <submittedName>
        <fullName evidence="1">Uncharacterized protein</fullName>
    </submittedName>
</protein>
<proteinExistence type="predicted"/>
<sequence>MQTKGYTITDDRETGRDAGVLAAKTSDGFALDLESTSGQGFAVIIHSACFERP</sequence>
<dbReference type="Proteomes" id="UP000612282">
    <property type="component" value="Unassembled WGS sequence"/>
</dbReference>
<evidence type="ECO:0000313" key="1">
    <source>
        <dbReference type="EMBL" id="GID60212.1"/>
    </source>
</evidence>
<gene>
    <name evidence="1" type="ORF">Aco03nite_086160</name>
</gene>
<dbReference type="EMBL" id="BOMG01000105">
    <property type="protein sequence ID" value="GID60212.1"/>
    <property type="molecule type" value="Genomic_DNA"/>
</dbReference>
<keyword evidence="2" id="KW-1185">Reference proteome</keyword>
<dbReference type="RefSeq" id="WP_203807022.1">
    <property type="nucleotide sequence ID" value="NZ_BAAAQE010000105.1"/>
</dbReference>
<name>A0ABQ3XNX4_9ACTN</name>
<reference evidence="1 2" key="1">
    <citation type="submission" date="2021-01" db="EMBL/GenBank/DDBJ databases">
        <title>Whole genome shotgun sequence of Actinoplanes couchii NBRC 106145.</title>
        <authorList>
            <person name="Komaki H."/>
            <person name="Tamura T."/>
        </authorList>
    </citation>
    <scope>NUCLEOTIDE SEQUENCE [LARGE SCALE GENOMIC DNA]</scope>
    <source>
        <strain evidence="1 2">NBRC 106145</strain>
    </source>
</reference>